<evidence type="ECO:0000313" key="3">
    <source>
        <dbReference type="EMBL" id="MBQ0936400.1"/>
    </source>
</evidence>
<keyword evidence="4" id="KW-1185">Reference proteome</keyword>
<evidence type="ECO:0000313" key="4">
    <source>
        <dbReference type="Proteomes" id="UP000672097"/>
    </source>
</evidence>
<evidence type="ECO:0000256" key="1">
    <source>
        <dbReference type="ARBA" id="ARBA00004418"/>
    </source>
</evidence>
<keyword evidence="2" id="KW-0732">Signal</keyword>
<protein>
    <submittedName>
        <fullName evidence="3">Methylamine utilization protein</fullName>
    </submittedName>
</protein>
<feature type="chain" id="PRO_5045324092" evidence="2">
    <location>
        <begin position="25"/>
        <end position="201"/>
    </location>
</feature>
<proteinExistence type="predicted"/>
<dbReference type="SUPFAM" id="SSF117074">
    <property type="entry name" value="Hypothetical protein PA1324"/>
    <property type="match status" value="1"/>
</dbReference>
<dbReference type="InterPro" id="IPR034242">
    <property type="entry name" value="MauL"/>
</dbReference>
<organism evidence="3 4">
    <name type="scientific">Ideonella paludis</name>
    <dbReference type="NCBI Taxonomy" id="1233411"/>
    <lineage>
        <taxon>Bacteria</taxon>
        <taxon>Pseudomonadati</taxon>
        <taxon>Pseudomonadota</taxon>
        <taxon>Betaproteobacteria</taxon>
        <taxon>Burkholderiales</taxon>
        <taxon>Sphaerotilaceae</taxon>
        <taxon>Ideonella</taxon>
    </lineage>
</organism>
<sequence length="201" mass="21513">MALPPLLKTLASLCCAGVALSATAGSVSVTVRGQQGQPLVDAVLMLEPLGAKAPVKPMAEVEIGQRQRRFEPLVSVVTAGTAVSFPNRDTVRHHVYSFSPAKKFEIKLYVGKPEKPILFERSGVVVLGCNIHDQMVGWVVVTDTPWWAKTAAPGTARWDEVPNGAYQLRAWHPSLPAGSQGLLKPVTVNGSEQITLDLPAS</sequence>
<dbReference type="RefSeq" id="WP_210809755.1">
    <property type="nucleotide sequence ID" value="NZ_JAGQDG010000005.1"/>
</dbReference>
<accession>A0ABS5DZ16</accession>
<dbReference type="Gene3D" id="2.60.40.420">
    <property type="entry name" value="Cupredoxins - blue copper proteins"/>
    <property type="match status" value="1"/>
</dbReference>
<comment type="subcellular location">
    <subcellularLocation>
        <location evidence="1">Periplasm</location>
    </subcellularLocation>
</comment>
<dbReference type="SUPFAM" id="SSF49503">
    <property type="entry name" value="Cupredoxins"/>
    <property type="match status" value="1"/>
</dbReference>
<dbReference type="EMBL" id="JAGQDG010000005">
    <property type="protein sequence ID" value="MBQ0936400.1"/>
    <property type="molecule type" value="Genomic_DNA"/>
</dbReference>
<dbReference type="Proteomes" id="UP000672097">
    <property type="component" value="Unassembled WGS sequence"/>
</dbReference>
<gene>
    <name evidence="3" type="ORF">KAK11_13750</name>
</gene>
<evidence type="ECO:0000256" key="2">
    <source>
        <dbReference type="SAM" id="SignalP"/>
    </source>
</evidence>
<reference evidence="3 4" key="1">
    <citation type="submission" date="2021-04" db="EMBL/GenBank/DDBJ databases">
        <title>The genome sequence of type strain Ideonella paludis KCTC 32238.</title>
        <authorList>
            <person name="Liu Y."/>
        </authorList>
    </citation>
    <scope>NUCLEOTIDE SEQUENCE [LARGE SCALE GENOMIC DNA]</scope>
    <source>
        <strain evidence="3 4">KCTC 32238</strain>
    </source>
</reference>
<dbReference type="CDD" id="cd04221">
    <property type="entry name" value="MauL"/>
    <property type="match status" value="1"/>
</dbReference>
<comment type="caution">
    <text evidence="3">The sequence shown here is derived from an EMBL/GenBank/DDBJ whole genome shotgun (WGS) entry which is preliminary data.</text>
</comment>
<name>A0ABS5DZ16_9BURK</name>
<feature type="signal peptide" evidence="2">
    <location>
        <begin position="1"/>
        <end position="24"/>
    </location>
</feature>
<dbReference type="InterPro" id="IPR008972">
    <property type="entry name" value="Cupredoxin"/>
</dbReference>